<evidence type="ECO:0000313" key="7">
    <source>
        <dbReference type="Proteomes" id="UP000603352"/>
    </source>
</evidence>
<organism evidence="6 7">
    <name type="scientific">Tistrella bauzanensis</name>
    <dbReference type="NCBI Taxonomy" id="657419"/>
    <lineage>
        <taxon>Bacteria</taxon>
        <taxon>Pseudomonadati</taxon>
        <taxon>Pseudomonadota</taxon>
        <taxon>Alphaproteobacteria</taxon>
        <taxon>Geminicoccales</taxon>
        <taxon>Geminicoccaceae</taxon>
        <taxon>Tistrella</taxon>
    </lineage>
</organism>
<dbReference type="NCBIfam" id="NF033668">
    <property type="entry name" value="rSAM_PA0069"/>
    <property type="match status" value="1"/>
</dbReference>
<dbReference type="SUPFAM" id="SSF102114">
    <property type="entry name" value="Radical SAM enzymes"/>
    <property type="match status" value="1"/>
</dbReference>
<dbReference type="SFLD" id="SFLDS00029">
    <property type="entry name" value="Radical_SAM"/>
    <property type="match status" value="1"/>
</dbReference>
<name>A0ABQ1J2Y1_9PROT</name>
<dbReference type="InterPro" id="IPR058240">
    <property type="entry name" value="rSAM_sf"/>
</dbReference>
<feature type="region of interest" description="Disordered" evidence="4">
    <location>
        <begin position="1"/>
        <end position="41"/>
    </location>
</feature>
<dbReference type="RefSeq" id="WP_188581746.1">
    <property type="nucleotide sequence ID" value="NZ_BMDZ01000071.1"/>
</dbReference>
<dbReference type="SFLD" id="SFLDG01084">
    <property type="entry name" value="Uncharacterised_Radical_SAM_Su"/>
    <property type="match status" value="1"/>
</dbReference>
<accession>A0ABQ1J2Y1</accession>
<dbReference type="InterPro" id="IPR006638">
    <property type="entry name" value="Elp3/MiaA/NifB-like_rSAM"/>
</dbReference>
<dbReference type="PANTHER" id="PTHR43432">
    <property type="entry name" value="SLR0285 PROTEIN"/>
    <property type="match status" value="1"/>
</dbReference>
<dbReference type="PROSITE" id="PS51918">
    <property type="entry name" value="RADICAL_SAM"/>
    <property type="match status" value="1"/>
</dbReference>
<dbReference type="InterPro" id="IPR040086">
    <property type="entry name" value="MJ0683-like"/>
</dbReference>
<feature type="domain" description="Radical SAM core" evidence="5">
    <location>
        <begin position="115"/>
        <end position="352"/>
    </location>
</feature>
<evidence type="ECO:0000256" key="1">
    <source>
        <dbReference type="ARBA" id="ARBA00022723"/>
    </source>
</evidence>
<dbReference type="Proteomes" id="UP000603352">
    <property type="component" value="Unassembled WGS sequence"/>
</dbReference>
<dbReference type="Pfam" id="PF04055">
    <property type="entry name" value="Radical_SAM"/>
    <property type="match status" value="1"/>
</dbReference>
<sequence length="418" mass="44488">MDPFKPVTTRPGARKAASDRAAAAARMGLAPHRGRGAASNRDGRFERFVHEAVDDGWPDMADADMADADEATACAVPAAGMAGDDGAGPGPVTARRPTELRGVVARRALARNDSPDIPFDASINPYRGCEHGCIYCYARPSHAYLGLSPGLDFETIIEVKRGLADALLADLARPGYQPSPITIGGNTDPYQPAEKTERLTRAVIEVLTRHRHPFTIITKSALVLRDIDLLAPAAAAGLAQVAVSVTTLDPALARAMEPRAATPARRIHAIRGLAAAGIPVTVMAAPMVPGLTDHELEAILAAAADAGAVRAGWILLRLPREIAGLFDEWLRLERPDRAERVLARIRATRGGALYDSGFGRRMTGTGTEAVLIADRFRLACARLGLNRTSWRLTSALFTPPVRATAAERAGQMDLFGRG</sequence>
<comment type="caution">
    <text evidence="6">The sequence shown here is derived from an EMBL/GenBank/DDBJ whole genome shotgun (WGS) entry which is preliminary data.</text>
</comment>
<proteinExistence type="predicted"/>
<keyword evidence="3" id="KW-0411">Iron-sulfur</keyword>
<dbReference type="CDD" id="cd01335">
    <property type="entry name" value="Radical_SAM"/>
    <property type="match status" value="1"/>
</dbReference>
<evidence type="ECO:0000256" key="3">
    <source>
        <dbReference type="ARBA" id="ARBA00023014"/>
    </source>
</evidence>
<protein>
    <submittedName>
        <fullName evidence="6">MoaA/nifB/pqqE family protein</fullName>
    </submittedName>
</protein>
<evidence type="ECO:0000256" key="2">
    <source>
        <dbReference type="ARBA" id="ARBA00023004"/>
    </source>
</evidence>
<evidence type="ECO:0000256" key="4">
    <source>
        <dbReference type="SAM" id="MobiDB-lite"/>
    </source>
</evidence>
<feature type="compositionally biased region" description="Low complexity" evidence="4">
    <location>
        <begin position="19"/>
        <end position="31"/>
    </location>
</feature>
<keyword evidence="7" id="KW-1185">Reference proteome</keyword>
<reference evidence="7" key="1">
    <citation type="journal article" date="2019" name="Int. J. Syst. Evol. Microbiol.">
        <title>The Global Catalogue of Microorganisms (GCM) 10K type strain sequencing project: providing services to taxonomists for standard genome sequencing and annotation.</title>
        <authorList>
            <consortium name="The Broad Institute Genomics Platform"/>
            <consortium name="The Broad Institute Genome Sequencing Center for Infectious Disease"/>
            <person name="Wu L."/>
            <person name="Ma J."/>
        </authorList>
    </citation>
    <scope>NUCLEOTIDE SEQUENCE [LARGE SCALE GENOMIC DNA]</scope>
    <source>
        <strain evidence="7">CGMCC 1.10188</strain>
    </source>
</reference>
<gene>
    <name evidence="6" type="ORF">GCM10011505_42830</name>
</gene>
<evidence type="ECO:0000259" key="5">
    <source>
        <dbReference type="PROSITE" id="PS51918"/>
    </source>
</evidence>
<dbReference type="PANTHER" id="PTHR43432:SF3">
    <property type="entry name" value="SLR0285 PROTEIN"/>
    <property type="match status" value="1"/>
</dbReference>
<dbReference type="SMART" id="SM00729">
    <property type="entry name" value="Elp3"/>
    <property type="match status" value="1"/>
</dbReference>
<dbReference type="InterPro" id="IPR007197">
    <property type="entry name" value="rSAM"/>
</dbReference>
<dbReference type="Gene3D" id="3.80.30.30">
    <property type="match status" value="1"/>
</dbReference>
<dbReference type="EMBL" id="BMDZ01000071">
    <property type="protein sequence ID" value="GGB57369.1"/>
    <property type="molecule type" value="Genomic_DNA"/>
</dbReference>
<keyword evidence="2" id="KW-0408">Iron</keyword>
<evidence type="ECO:0000313" key="6">
    <source>
        <dbReference type="EMBL" id="GGB57369.1"/>
    </source>
</evidence>
<keyword evidence="1" id="KW-0479">Metal-binding</keyword>